<evidence type="ECO:0000259" key="3">
    <source>
        <dbReference type="Pfam" id="PF00535"/>
    </source>
</evidence>
<dbReference type="EMBL" id="CP005996">
    <property type="protein sequence ID" value="AGS39743.1"/>
    <property type="molecule type" value="Genomic_DNA"/>
</dbReference>
<dbReference type="InterPro" id="IPR029044">
    <property type="entry name" value="Nucleotide-diphossugar_trans"/>
</dbReference>
<dbReference type="GO" id="GO:0016740">
    <property type="term" value="F:transferase activity"/>
    <property type="evidence" value="ECO:0007669"/>
    <property type="project" value="UniProtKB-KW"/>
</dbReference>
<dbReference type="Pfam" id="PF00535">
    <property type="entry name" value="Glycos_transf_2"/>
    <property type="match status" value="1"/>
</dbReference>
<organism evidence="4 5">
    <name type="scientific">Cycloclasticus zancles 78-ME</name>
    <dbReference type="NCBI Taxonomy" id="1198232"/>
    <lineage>
        <taxon>Bacteria</taxon>
        <taxon>Pseudomonadati</taxon>
        <taxon>Pseudomonadota</taxon>
        <taxon>Gammaproteobacteria</taxon>
        <taxon>Thiotrichales</taxon>
        <taxon>Piscirickettsiaceae</taxon>
        <taxon>Cycloclasticus</taxon>
    </lineage>
</organism>
<dbReference type="PANTHER" id="PTHR43630">
    <property type="entry name" value="POLY-BETA-1,6-N-ACETYL-D-GLUCOSAMINE SYNTHASE"/>
    <property type="match status" value="1"/>
</dbReference>
<keyword evidence="5" id="KW-1185">Reference proteome</keyword>
<dbReference type="PATRIC" id="fig|1198232.3.peg.1404"/>
<feature type="transmembrane region" description="Helical" evidence="2">
    <location>
        <begin position="296"/>
        <end position="318"/>
    </location>
</feature>
<dbReference type="Proteomes" id="UP000015380">
    <property type="component" value="Chromosome"/>
</dbReference>
<reference evidence="4 5" key="1">
    <citation type="submission" date="2013-05" db="EMBL/GenBank/DDBJ databases">
        <title>Between feast and famine: a lifestyle of most important marine PAH-degrading bacterium Cycloclasticus sp. 7ME.</title>
        <authorList>
            <person name="Yakimov M.M."/>
            <person name="Messina E."/>
            <person name="Genovese M."/>
            <person name="Denaro R."/>
            <person name="Crisafi F."/>
            <person name="Russo D."/>
            <person name="Cappello S."/>
            <person name="Santisi S."/>
            <person name="Smedile F."/>
            <person name="Golyshina O.V."/>
            <person name="Tran H."/>
            <person name="Pieper D.H."/>
            <person name="Golyshin P.N."/>
            <person name="Giuliano L."/>
        </authorList>
    </citation>
    <scope>NUCLEOTIDE SEQUENCE [LARGE SCALE GENOMIC DNA]</scope>
    <source>
        <strain evidence="4 5">78-ME</strain>
    </source>
</reference>
<keyword evidence="2" id="KW-0472">Membrane</keyword>
<keyword evidence="4" id="KW-0808">Transferase</keyword>
<comment type="similarity">
    <text evidence="1">Belongs to the glycosyltransferase 2 family. WaaE/KdtX subfamily.</text>
</comment>
<evidence type="ECO:0000256" key="2">
    <source>
        <dbReference type="SAM" id="Phobius"/>
    </source>
</evidence>
<evidence type="ECO:0000313" key="4">
    <source>
        <dbReference type="EMBL" id="AGS39743.1"/>
    </source>
</evidence>
<feature type="domain" description="Glycosyltransferase 2-like" evidence="3">
    <location>
        <begin position="12"/>
        <end position="136"/>
    </location>
</feature>
<evidence type="ECO:0000256" key="1">
    <source>
        <dbReference type="ARBA" id="ARBA00038494"/>
    </source>
</evidence>
<keyword evidence="2" id="KW-0812">Transmembrane</keyword>
<dbReference type="Gene3D" id="3.90.550.10">
    <property type="entry name" value="Spore Coat Polysaccharide Biosynthesis Protein SpsA, Chain A"/>
    <property type="match status" value="1"/>
</dbReference>
<dbReference type="AlphaFoldDB" id="S5TXN3"/>
<gene>
    <name evidence="4" type="ORF">CYCME_1415</name>
</gene>
<dbReference type="SUPFAM" id="SSF53448">
    <property type="entry name" value="Nucleotide-diphospho-sugar transferases"/>
    <property type="match status" value="1"/>
</dbReference>
<feature type="transmembrane region" description="Helical" evidence="2">
    <location>
        <begin position="246"/>
        <end position="276"/>
    </location>
</feature>
<dbReference type="KEGG" id="cza:CYCME_1415"/>
<name>S5TXN3_9GAMM</name>
<reference evidence="5" key="2">
    <citation type="journal article" date="2016" name="Environ. Microbiol. Rep.">
        <title>Analysis of defence systems and a conjugative IncP-1 plasmid in the marine polyaromatic hydrocarbons-degrading bacterium Cycloclasticus sp. 78-ME.</title>
        <authorList>
            <person name="Yakimov M.M."/>
            <person name="Crisafi F."/>
            <person name="Messina E."/>
            <person name="Smedile F."/>
            <person name="Lopatina A."/>
            <person name="Denaro R."/>
            <person name="Pieper D.H."/>
            <person name="Golyshin P.N."/>
            <person name="Giuliano L."/>
        </authorList>
    </citation>
    <scope>NUCLEOTIDE SEQUENCE [LARGE SCALE GENOMIC DNA]</scope>
    <source>
        <strain evidence="5">78-ME</strain>
    </source>
</reference>
<protein>
    <submittedName>
        <fullName evidence="4">Glycosyltransferase involved in cell wall biogenesis</fullName>
    </submittedName>
</protein>
<dbReference type="HOGENOM" id="CLU_070021_0_0_6"/>
<proteinExistence type="inferred from homology"/>
<accession>S5TXN3</accession>
<dbReference type="InterPro" id="IPR001173">
    <property type="entry name" value="Glyco_trans_2-like"/>
</dbReference>
<dbReference type="PANTHER" id="PTHR43630:SF2">
    <property type="entry name" value="GLYCOSYLTRANSFERASE"/>
    <property type="match status" value="1"/>
</dbReference>
<dbReference type="eggNOG" id="COG1216">
    <property type="taxonomic scope" value="Bacteria"/>
</dbReference>
<sequence length="332" mass="37942">MIYHLAEDDVAVIIIGRNEGQRLVTCIASVLGFTKSIVYVDSGSTDDSIENAKSYNIDVVKLNLLTPYTAARARNAGAVYLLNKNPSIKYLQFVDGDCEIQKGWLVSAKTFLDENPDYAVICGRRRERHPEHSIYNTLCDIEWNSPIGDTTSCGGDALIRASSFSQINGFNSFLIAGEEPEMCFRLRQKGWRIYRINEEMTLHDANMTHFSQWWNRAKRAGYAYALSVDLHGKSGERFRVKELRSIIAWGAFLPTLIFCLSFFHINAISLISLYLVQIVRLFLKLRKLTMPTRVRFYYALLTMVAKFPQFMGITQFMINKKYGNTASLIEYK</sequence>
<evidence type="ECO:0000313" key="5">
    <source>
        <dbReference type="Proteomes" id="UP000015380"/>
    </source>
</evidence>
<dbReference type="RefSeq" id="WP_020932581.1">
    <property type="nucleotide sequence ID" value="NC_021917.1"/>
</dbReference>
<keyword evidence="2" id="KW-1133">Transmembrane helix</keyword>